<dbReference type="GO" id="GO:0050660">
    <property type="term" value="F:flavin adenine dinucleotide binding"/>
    <property type="evidence" value="ECO:0007669"/>
    <property type="project" value="InterPro"/>
</dbReference>
<evidence type="ECO:0000313" key="9">
    <source>
        <dbReference type="EMBL" id="KAJ7671046.1"/>
    </source>
</evidence>
<dbReference type="Pfam" id="PF05199">
    <property type="entry name" value="GMC_oxred_C"/>
    <property type="match status" value="1"/>
</dbReference>
<keyword evidence="7" id="KW-0325">Glycoprotein</keyword>
<sequence>MRTRPRAACTSYLPSTVSPAESKLASRTTFHAVGAVAQGSEVFASPDLANGDPHAVVIAPNSIDAVNNTRCSAACAYYTPFATRPNLVIITNATVSHILWANSTGGAKLTARGVVAWSTTRPRVLFQGSNPVRRDHRQPKVGDTLRSILKAAGVTPVLSLPTVGIAAPSNANLMQFAEQFFNGAPRSPQESPRNTRLKDKDLPLEMNAEPRYFGPTSFGARPARNYTIINSVLYAPLSRGHTHIIFSDPLAPPAVNPAYWAHLVDVAAQAGGIKLARTMLTATALDGIHTSEFEPARTKKQTRRLTAQRVGSLSMMAGGLGGVVDTSLKVYGTAKVRIADASIIPFLISAHLVPPEFTALCHEIPAAAVSGGYSTTVMVLMLWHDSPSTRTKPPSIWLHNSCSRGSKVSRQYQWLSESPSTSLYSGLPPVLLHELQLLHLT</sequence>
<organism evidence="9 10">
    <name type="scientific">Mycena rosella</name>
    <name type="common">Pink bonnet</name>
    <name type="synonym">Agaricus rosellus</name>
    <dbReference type="NCBI Taxonomy" id="1033263"/>
    <lineage>
        <taxon>Eukaryota</taxon>
        <taxon>Fungi</taxon>
        <taxon>Dikarya</taxon>
        <taxon>Basidiomycota</taxon>
        <taxon>Agaricomycotina</taxon>
        <taxon>Agaricomycetes</taxon>
        <taxon>Agaricomycetidae</taxon>
        <taxon>Agaricales</taxon>
        <taxon>Marasmiineae</taxon>
        <taxon>Mycenaceae</taxon>
        <taxon>Mycena</taxon>
    </lineage>
</organism>
<dbReference type="PANTHER" id="PTHR11552">
    <property type="entry name" value="GLUCOSE-METHANOL-CHOLINE GMC OXIDOREDUCTASE"/>
    <property type="match status" value="1"/>
</dbReference>
<evidence type="ECO:0000256" key="6">
    <source>
        <dbReference type="ARBA" id="ARBA00023002"/>
    </source>
</evidence>
<dbReference type="AlphaFoldDB" id="A0AAD7CZB0"/>
<proteinExistence type="inferred from homology"/>
<dbReference type="InterPro" id="IPR007867">
    <property type="entry name" value="GMC_OxRtase_C"/>
</dbReference>
<dbReference type="InterPro" id="IPR012132">
    <property type="entry name" value="GMC_OxRdtase"/>
</dbReference>
<dbReference type="SUPFAM" id="SSF51905">
    <property type="entry name" value="FAD/NAD(P)-binding domain"/>
    <property type="match status" value="1"/>
</dbReference>
<reference evidence="9" key="1">
    <citation type="submission" date="2023-03" db="EMBL/GenBank/DDBJ databases">
        <title>Massive genome expansion in bonnet fungi (Mycena s.s.) driven by repeated elements and novel gene families across ecological guilds.</title>
        <authorList>
            <consortium name="Lawrence Berkeley National Laboratory"/>
            <person name="Harder C.B."/>
            <person name="Miyauchi S."/>
            <person name="Viragh M."/>
            <person name="Kuo A."/>
            <person name="Thoen E."/>
            <person name="Andreopoulos B."/>
            <person name="Lu D."/>
            <person name="Skrede I."/>
            <person name="Drula E."/>
            <person name="Henrissat B."/>
            <person name="Morin E."/>
            <person name="Kohler A."/>
            <person name="Barry K."/>
            <person name="LaButti K."/>
            <person name="Morin E."/>
            <person name="Salamov A."/>
            <person name="Lipzen A."/>
            <person name="Mereny Z."/>
            <person name="Hegedus B."/>
            <person name="Baldrian P."/>
            <person name="Stursova M."/>
            <person name="Weitz H."/>
            <person name="Taylor A."/>
            <person name="Grigoriev I.V."/>
            <person name="Nagy L.G."/>
            <person name="Martin F."/>
            <person name="Kauserud H."/>
        </authorList>
    </citation>
    <scope>NUCLEOTIDE SEQUENCE</scope>
    <source>
        <strain evidence="9">CBHHK067</strain>
    </source>
</reference>
<dbReference type="Gene3D" id="3.50.50.60">
    <property type="entry name" value="FAD/NAD(P)-binding domain"/>
    <property type="match status" value="2"/>
</dbReference>
<comment type="caution">
    <text evidence="9">The sequence shown here is derived from an EMBL/GenBank/DDBJ whole genome shotgun (WGS) entry which is preliminary data.</text>
</comment>
<protein>
    <submittedName>
        <fullName evidence="9">GMC oxidoreductase-domain-containing protein</fullName>
    </submittedName>
</protein>
<evidence type="ECO:0000256" key="7">
    <source>
        <dbReference type="ARBA" id="ARBA00023180"/>
    </source>
</evidence>
<evidence type="ECO:0000256" key="2">
    <source>
        <dbReference type="ARBA" id="ARBA00010790"/>
    </source>
</evidence>
<evidence type="ECO:0000259" key="8">
    <source>
        <dbReference type="Pfam" id="PF05199"/>
    </source>
</evidence>
<evidence type="ECO:0000313" key="10">
    <source>
        <dbReference type="Proteomes" id="UP001221757"/>
    </source>
</evidence>
<evidence type="ECO:0000256" key="5">
    <source>
        <dbReference type="ARBA" id="ARBA00022827"/>
    </source>
</evidence>
<keyword evidence="6" id="KW-0560">Oxidoreductase</keyword>
<gene>
    <name evidence="9" type="ORF">B0H17DRAFT_1183668</name>
</gene>
<dbReference type="SUPFAM" id="SSF54373">
    <property type="entry name" value="FAD-linked reductases, C-terminal domain"/>
    <property type="match status" value="1"/>
</dbReference>
<name>A0AAD7CZB0_MYCRO</name>
<dbReference type="PANTHER" id="PTHR11552:SF201">
    <property type="entry name" value="GLUCOSE-METHANOL-CHOLINE OXIDOREDUCTASE N-TERMINAL DOMAIN-CONTAINING PROTEIN"/>
    <property type="match status" value="1"/>
</dbReference>
<evidence type="ECO:0000256" key="1">
    <source>
        <dbReference type="ARBA" id="ARBA00001974"/>
    </source>
</evidence>
<feature type="domain" description="Glucose-methanol-choline oxidoreductase C-terminal" evidence="8">
    <location>
        <begin position="236"/>
        <end position="352"/>
    </location>
</feature>
<dbReference type="InterPro" id="IPR036188">
    <property type="entry name" value="FAD/NAD-bd_sf"/>
</dbReference>
<dbReference type="Proteomes" id="UP001221757">
    <property type="component" value="Unassembled WGS sequence"/>
</dbReference>
<comment type="similarity">
    <text evidence="2">Belongs to the GMC oxidoreductase family.</text>
</comment>
<keyword evidence="3" id="KW-0285">Flavoprotein</keyword>
<keyword evidence="10" id="KW-1185">Reference proteome</keyword>
<evidence type="ECO:0000256" key="3">
    <source>
        <dbReference type="ARBA" id="ARBA00022630"/>
    </source>
</evidence>
<dbReference type="EMBL" id="JARKIE010000177">
    <property type="protein sequence ID" value="KAJ7671046.1"/>
    <property type="molecule type" value="Genomic_DNA"/>
</dbReference>
<dbReference type="GO" id="GO:0016614">
    <property type="term" value="F:oxidoreductase activity, acting on CH-OH group of donors"/>
    <property type="evidence" value="ECO:0007669"/>
    <property type="project" value="InterPro"/>
</dbReference>
<dbReference type="Gene3D" id="3.30.410.40">
    <property type="match status" value="1"/>
</dbReference>
<keyword evidence="4" id="KW-0732">Signal</keyword>
<keyword evidence="5" id="KW-0274">FAD</keyword>
<evidence type="ECO:0000256" key="4">
    <source>
        <dbReference type="ARBA" id="ARBA00022729"/>
    </source>
</evidence>
<comment type="cofactor">
    <cofactor evidence="1">
        <name>FAD</name>
        <dbReference type="ChEBI" id="CHEBI:57692"/>
    </cofactor>
</comment>
<accession>A0AAD7CZB0</accession>